<organism evidence="2 3">
    <name type="scientific">Microvirga terrae</name>
    <dbReference type="NCBI Taxonomy" id="2740529"/>
    <lineage>
        <taxon>Bacteria</taxon>
        <taxon>Pseudomonadati</taxon>
        <taxon>Pseudomonadota</taxon>
        <taxon>Alphaproteobacteria</taxon>
        <taxon>Hyphomicrobiales</taxon>
        <taxon>Methylobacteriaceae</taxon>
        <taxon>Microvirga</taxon>
    </lineage>
</organism>
<keyword evidence="1" id="KW-0732">Signal</keyword>
<dbReference type="Proteomes" id="UP001017257">
    <property type="component" value="Chromosome"/>
</dbReference>
<evidence type="ECO:0000256" key="1">
    <source>
        <dbReference type="SAM" id="SignalP"/>
    </source>
</evidence>
<reference evidence="2" key="1">
    <citation type="submission" date="2022-08" db="EMBL/GenBank/DDBJ databases">
        <title>Microvirga terrae sp. nov., isolated from soil.</title>
        <authorList>
            <person name="Kim K.H."/>
            <person name="Seo Y.L."/>
            <person name="Kim J.M."/>
            <person name="Lee J.K."/>
            <person name="Han D.M."/>
            <person name="Jeon C.O."/>
        </authorList>
    </citation>
    <scope>NUCLEOTIDE SEQUENCE</scope>
    <source>
        <strain evidence="2">R24</strain>
    </source>
</reference>
<gene>
    <name evidence="2" type="ORF">HPT29_020470</name>
</gene>
<dbReference type="RefSeq" id="WP_173947210.1">
    <property type="nucleotide sequence ID" value="NZ_CP102845.1"/>
</dbReference>
<accession>A0ABY5RNL1</accession>
<feature type="chain" id="PRO_5045897071" evidence="1">
    <location>
        <begin position="24"/>
        <end position="344"/>
    </location>
</feature>
<proteinExistence type="predicted"/>
<sequence>MRNGFTLLASVLFYIAAWSWADAECLPHKTAPGSFLNEPRTWGRTDTGPILNGFLKLKNGNGFHDIQHGVDLSHHNDRVDYAELKRCGASFAIVKMDGAFDLHRRALAAQGITILPYHYLSAADGRQDFKKLPGRFTSNAIGSAERPGAMVGLGHSLGTIKAQSFLNAYERALDGSEQRASLAGLQGQLIVLDVEEHFTVRSTQSQRTNFGRFYAAMLSAWVSKVQERYPDAKVIFYTFPDIFTSYLQFAFPRDYAVIHGMPVWLARTRGDASDFDLTLNKNLQRICLSSSGGNKCILHQYSHRAVFGVKSRRGANPPIHIDVNRLFHVREVRDDTGIQHVRRD</sequence>
<dbReference type="EMBL" id="CP102845">
    <property type="protein sequence ID" value="UVF18830.1"/>
    <property type="molecule type" value="Genomic_DNA"/>
</dbReference>
<name>A0ABY5RNL1_9HYPH</name>
<keyword evidence="3" id="KW-1185">Reference proteome</keyword>
<protein>
    <submittedName>
        <fullName evidence="2">Uncharacterized protein</fullName>
    </submittedName>
</protein>
<feature type="signal peptide" evidence="1">
    <location>
        <begin position="1"/>
        <end position="23"/>
    </location>
</feature>
<dbReference type="InterPro" id="IPR017853">
    <property type="entry name" value="GH"/>
</dbReference>
<dbReference type="SUPFAM" id="SSF51445">
    <property type="entry name" value="(Trans)glycosidases"/>
    <property type="match status" value="1"/>
</dbReference>
<dbReference type="Gene3D" id="3.20.20.80">
    <property type="entry name" value="Glycosidases"/>
    <property type="match status" value="1"/>
</dbReference>
<evidence type="ECO:0000313" key="3">
    <source>
        <dbReference type="Proteomes" id="UP001017257"/>
    </source>
</evidence>
<evidence type="ECO:0000313" key="2">
    <source>
        <dbReference type="EMBL" id="UVF18830.1"/>
    </source>
</evidence>